<proteinExistence type="predicted"/>
<protein>
    <recommendedName>
        <fullName evidence="2">Transglutaminase-like domain-containing protein</fullName>
    </recommendedName>
</protein>
<reference evidence="1" key="1">
    <citation type="journal article" date="2012" name="Science">
        <title>Fermentation, hydrogen, and sulfur metabolism in multiple uncultivated bacterial phyla.</title>
        <authorList>
            <person name="Wrighton K.C."/>
            <person name="Thomas B.C."/>
            <person name="Sharon I."/>
            <person name="Miller C.S."/>
            <person name="Castelle C.J."/>
            <person name="VerBerkmoes N.C."/>
            <person name="Wilkins M.J."/>
            <person name="Hettich R.L."/>
            <person name="Lipton M.S."/>
            <person name="Williams K.H."/>
            <person name="Long P.E."/>
            <person name="Banfield J.F."/>
        </authorList>
    </citation>
    <scope>NUCLEOTIDE SEQUENCE [LARGE SCALE GENOMIC DNA]</scope>
</reference>
<evidence type="ECO:0000313" key="1">
    <source>
        <dbReference type="EMBL" id="EKE26975.1"/>
    </source>
</evidence>
<gene>
    <name evidence="1" type="ORF">ACD_4C00099G0001</name>
</gene>
<name>K2GUG1_9BACT</name>
<comment type="caution">
    <text evidence="1">The sequence shown here is derived from an EMBL/GenBank/DDBJ whole genome shotgun (WGS) entry which is preliminary data.</text>
</comment>
<evidence type="ECO:0008006" key="2">
    <source>
        <dbReference type="Google" id="ProtNLM"/>
    </source>
</evidence>
<sequence>MKTIKASRKNSVKFNDFNLKEFLRENGINNENDLLRYLKENEFDWGVLDENWDKITDRLIYRKMWRLKNIQQIFKDKIGICWEFANIEKIIFDELKMKSYMYWIVFDNDIDENPFHSFTLIERGDKFILFEFSFTKYAWIYELENINDVFELQFSWRFENHAHLKNKSVTIYRYDSIFPINADRNNLFNLTRSQEIVYRR</sequence>
<dbReference type="EMBL" id="AMFJ01000615">
    <property type="protein sequence ID" value="EKE26975.1"/>
    <property type="molecule type" value="Genomic_DNA"/>
</dbReference>
<organism evidence="1">
    <name type="scientific">uncultured bacterium</name>
    <name type="common">gcode 4</name>
    <dbReference type="NCBI Taxonomy" id="1234023"/>
    <lineage>
        <taxon>Bacteria</taxon>
        <taxon>environmental samples</taxon>
    </lineage>
</organism>
<dbReference type="AlphaFoldDB" id="K2GUG1"/>
<accession>K2GUG1</accession>